<keyword evidence="2 5" id="KW-0812">Transmembrane</keyword>
<feature type="transmembrane region" description="Helical" evidence="5">
    <location>
        <begin position="12"/>
        <end position="37"/>
    </location>
</feature>
<dbReference type="OrthoDB" id="10033535at2759"/>
<dbReference type="EMBL" id="KB303505">
    <property type="protein sequence ID" value="ELU03059.1"/>
    <property type="molecule type" value="Genomic_DNA"/>
</dbReference>
<evidence type="ECO:0000256" key="3">
    <source>
        <dbReference type="ARBA" id="ARBA00022989"/>
    </source>
</evidence>
<dbReference type="EnsemblMetazoa" id="CapteT219331">
    <property type="protein sequence ID" value="CapteP219331"/>
    <property type="gene ID" value="CapteG219331"/>
</dbReference>
<reference evidence="8" key="1">
    <citation type="submission" date="2012-12" db="EMBL/GenBank/DDBJ databases">
        <authorList>
            <person name="Hellsten U."/>
            <person name="Grimwood J."/>
            <person name="Chapman J.A."/>
            <person name="Shapiro H."/>
            <person name="Aerts A."/>
            <person name="Otillar R.P."/>
            <person name="Terry A.Y."/>
            <person name="Boore J.L."/>
            <person name="Simakov O."/>
            <person name="Marletaz F."/>
            <person name="Cho S.-J."/>
            <person name="Edsinger-Gonzales E."/>
            <person name="Havlak P."/>
            <person name="Kuo D.-H."/>
            <person name="Larsson T."/>
            <person name="Lv J."/>
            <person name="Arendt D."/>
            <person name="Savage R."/>
            <person name="Osoegawa K."/>
            <person name="de Jong P."/>
            <person name="Lindberg D.R."/>
            <person name="Seaver E.C."/>
            <person name="Weisblat D.A."/>
            <person name="Putnam N.H."/>
            <person name="Grigoriev I.V."/>
            <person name="Rokhsar D.S."/>
        </authorList>
    </citation>
    <scope>NUCLEOTIDE SEQUENCE</scope>
    <source>
        <strain evidence="8">I ESC-2004</strain>
    </source>
</reference>
<keyword evidence="8" id="KW-1185">Reference proteome</keyword>
<comment type="subcellular location">
    <subcellularLocation>
        <location evidence="1">Membrane</location>
        <topology evidence="1">Multi-pass membrane protein</topology>
    </subcellularLocation>
</comment>
<keyword evidence="4 5" id="KW-0472">Membrane</keyword>
<keyword evidence="3 5" id="KW-1133">Transmembrane helix</keyword>
<feature type="transmembrane region" description="Helical" evidence="5">
    <location>
        <begin position="237"/>
        <end position="261"/>
    </location>
</feature>
<proteinExistence type="predicted"/>
<dbReference type="FunCoup" id="R7UAQ5">
    <property type="interactions" value="262"/>
</dbReference>
<dbReference type="AlphaFoldDB" id="R7UAQ5"/>
<gene>
    <name evidence="6" type="ORF">CAPTEDRAFT_219331</name>
</gene>
<reference evidence="7" key="3">
    <citation type="submission" date="2015-06" db="UniProtKB">
        <authorList>
            <consortium name="EnsemblMetazoa"/>
        </authorList>
    </citation>
    <scope>IDENTIFICATION</scope>
</reference>
<dbReference type="PANTHER" id="PTHR19282">
    <property type="entry name" value="TETRASPANIN"/>
    <property type="match status" value="1"/>
</dbReference>
<accession>R7UAQ5</accession>
<evidence type="ECO:0000313" key="7">
    <source>
        <dbReference type="EnsemblMetazoa" id="CapteP219331"/>
    </source>
</evidence>
<dbReference type="Gene3D" id="1.10.1450.10">
    <property type="entry name" value="Tetraspanin"/>
    <property type="match status" value="1"/>
</dbReference>
<dbReference type="HOGENOM" id="CLU_055524_4_2_1"/>
<dbReference type="SUPFAM" id="SSF48652">
    <property type="entry name" value="Tetraspanin"/>
    <property type="match status" value="1"/>
</dbReference>
<dbReference type="InterPro" id="IPR008952">
    <property type="entry name" value="Tetraspanin_EC2_sf"/>
</dbReference>
<dbReference type="Proteomes" id="UP000014760">
    <property type="component" value="Unassembled WGS sequence"/>
</dbReference>
<organism evidence="6">
    <name type="scientific">Capitella teleta</name>
    <name type="common">Polychaete worm</name>
    <dbReference type="NCBI Taxonomy" id="283909"/>
    <lineage>
        <taxon>Eukaryota</taxon>
        <taxon>Metazoa</taxon>
        <taxon>Spiralia</taxon>
        <taxon>Lophotrochozoa</taxon>
        <taxon>Annelida</taxon>
        <taxon>Polychaeta</taxon>
        <taxon>Sedentaria</taxon>
        <taxon>Scolecida</taxon>
        <taxon>Capitellidae</taxon>
        <taxon>Capitella</taxon>
    </lineage>
</organism>
<dbReference type="PRINTS" id="PR00259">
    <property type="entry name" value="TMFOUR"/>
</dbReference>
<feature type="transmembrane region" description="Helical" evidence="5">
    <location>
        <begin position="57"/>
        <end position="80"/>
    </location>
</feature>
<evidence type="ECO:0000256" key="4">
    <source>
        <dbReference type="ARBA" id="ARBA00023136"/>
    </source>
</evidence>
<dbReference type="STRING" id="283909.R7UAQ5"/>
<reference evidence="6 8" key="2">
    <citation type="journal article" date="2013" name="Nature">
        <title>Insights into bilaterian evolution from three spiralian genomes.</title>
        <authorList>
            <person name="Simakov O."/>
            <person name="Marletaz F."/>
            <person name="Cho S.J."/>
            <person name="Edsinger-Gonzales E."/>
            <person name="Havlak P."/>
            <person name="Hellsten U."/>
            <person name="Kuo D.H."/>
            <person name="Larsson T."/>
            <person name="Lv J."/>
            <person name="Arendt D."/>
            <person name="Savage R."/>
            <person name="Osoegawa K."/>
            <person name="de Jong P."/>
            <person name="Grimwood J."/>
            <person name="Chapman J.A."/>
            <person name="Shapiro H."/>
            <person name="Aerts A."/>
            <person name="Otillar R.P."/>
            <person name="Terry A.Y."/>
            <person name="Boore J.L."/>
            <person name="Grigoriev I.V."/>
            <person name="Lindberg D.R."/>
            <person name="Seaver E.C."/>
            <person name="Weisblat D.A."/>
            <person name="Putnam N.H."/>
            <person name="Rokhsar D.S."/>
        </authorList>
    </citation>
    <scope>NUCLEOTIDE SEQUENCE</scope>
    <source>
        <strain evidence="6 8">I ESC-2004</strain>
    </source>
</reference>
<feature type="transmembrane region" description="Helical" evidence="5">
    <location>
        <begin position="92"/>
        <end position="116"/>
    </location>
</feature>
<dbReference type="PANTHER" id="PTHR19282:SF534">
    <property type="entry name" value="TETRASPANIN FAMILY-RELATED"/>
    <property type="match status" value="1"/>
</dbReference>
<evidence type="ECO:0000256" key="1">
    <source>
        <dbReference type="ARBA" id="ARBA00004141"/>
    </source>
</evidence>
<evidence type="ECO:0000313" key="6">
    <source>
        <dbReference type="EMBL" id="ELU03059.1"/>
    </source>
</evidence>
<dbReference type="Pfam" id="PF00335">
    <property type="entry name" value="Tetraspanin"/>
    <property type="match status" value="1"/>
</dbReference>
<name>R7UAQ5_CAPTE</name>
<sequence length="391" mass="44059">MELGCGASFAKCLMIIINVIFWLSGVALLSVGLWLLLDDNPFKFLDGVGVVNPMDDPLWSVAIYILIAVGALVFLLGFLGCCGACTNNQCMLFTYIVLVSIVLVVEIVGGIMLVVFKNKIDDSIQMEMKEGLLTRYMGEDSQDGDSVSWNSMQTQLKCCGAYDFTDYKQSSWYNNTNPPKKAVPYTCCVLKSTNMNSTEVVDLQQCLDDAEAMNFDSKYLHTEGCYQSMKSWLDSNAIIIIAVAFAIVFVQIAGLIIACCLRSAISDSYRAEMQATEIVHSSVHSIQVRGCQPRRATQRKYKDLIPVKHRLSIQQERSRKSLLSSKQASMDHYNRHAKERDELQELQRVWFKKEPTANWKPATVIERPSDSPRAYMFKMMQALVFNEQVSM</sequence>
<dbReference type="InterPro" id="IPR018499">
    <property type="entry name" value="Tetraspanin/Peripherin"/>
</dbReference>
<evidence type="ECO:0000256" key="2">
    <source>
        <dbReference type="ARBA" id="ARBA00022692"/>
    </source>
</evidence>
<evidence type="ECO:0000313" key="8">
    <source>
        <dbReference type="Proteomes" id="UP000014760"/>
    </source>
</evidence>
<protein>
    <submittedName>
        <fullName evidence="6 7">Uncharacterized protein</fullName>
    </submittedName>
</protein>
<dbReference type="EMBL" id="AMQN01008594">
    <property type="status" value="NOT_ANNOTATED_CDS"/>
    <property type="molecule type" value="Genomic_DNA"/>
</dbReference>
<dbReference type="GO" id="GO:0005886">
    <property type="term" value="C:plasma membrane"/>
    <property type="evidence" value="ECO:0007669"/>
    <property type="project" value="TreeGrafter"/>
</dbReference>
<evidence type="ECO:0000256" key="5">
    <source>
        <dbReference type="SAM" id="Phobius"/>
    </source>
</evidence>